<name>A0A9Q3D7B0_9BASI</name>
<reference evidence="2" key="1">
    <citation type="submission" date="2021-03" db="EMBL/GenBank/DDBJ databases">
        <title>Draft genome sequence of rust myrtle Austropuccinia psidii MF-1, a brazilian biotype.</title>
        <authorList>
            <person name="Quecine M.C."/>
            <person name="Pachon D.M.R."/>
            <person name="Bonatelli M.L."/>
            <person name="Correr F.H."/>
            <person name="Franceschini L.M."/>
            <person name="Leite T.F."/>
            <person name="Margarido G.R.A."/>
            <person name="Almeida C.A."/>
            <person name="Ferrarezi J.A."/>
            <person name="Labate C.A."/>
        </authorList>
    </citation>
    <scope>NUCLEOTIDE SEQUENCE</scope>
    <source>
        <strain evidence="2">MF-1</strain>
    </source>
</reference>
<organism evidence="2 3">
    <name type="scientific">Austropuccinia psidii MF-1</name>
    <dbReference type="NCBI Taxonomy" id="1389203"/>
    <lineage>
        <taxon>Eukaryota</taxon>
        <taxon>Fungi</taxon>
        <taxon>Dikarya</taxon>
        <taxon>Basidiomycota</taxon>
        <taxon>Pucciniomycotina</taxon>
        <taxon>Pucciniomycetes</taxon>
        <taxon>Pucciniales</taxon>
        <taxon>Sphaerophragmiaceae</taxon>
        <taxon>Austropuccinia</taxon>
    </lineage>
</organism>
<accession>A0A9Q3D7B0</accession>
<dbReference type="Proteomes" id="UP000765509">
    <property type="component" value="Unassembled WGS sequence"/>
</dbReference>
<feature type="compositionally biased region" description="Low complexity" evidence="1">
    <location>
        <begin position="36"/>
        <end position="50"/>
    </location>
</feature>
<proteinExistence type="predicted"/>
<feature type="compositionally biased region" description="Polar residues" evidence="1">
    <location>
        <begin position="73"/>
        <end position="86"/>
    </location>
</feature>
<feature type="region of interest" description="Disordered" evidence="1">
    <location>
        <begin position="30"/>
        <end position="51"/>
    </location>
</feature>
<feature type="region of interest" description="Disordered" evidence="1">
    <location>
        <begin position="68"/>
        <end position="90"/>
    </location>
</feature>
<dbReference type="AlphaFoldDB" id="A0A9Q3D7B0"/>
<keyword evidence="3" id="KW-1185">Reference proteome</keyword>
<gene>
    <name evidence="2" type="ORF">O181_036368</name>
</gene>
<protein>
    <submittedName>
        <fullName evidence="2">Uncharacterized protein</fullName>
    </submittedName>
</protein>
<sequence length="306" mass="34421">MHNLILGILKDHAAFKLCIPESKSKIHFRSRRKCNDTNSSDSDSMTSNSSLDQITLREACSLRRDTGKRLNESLPTPHTQHPSSGSAEIPSFDADYIPTSKIPSDLDISALSDHQIKHEALEHLQKIISDTIIPSSWTRVPCKMGSPSLGSLKAAEWALLYKVFIPFLMLSQRISLDEHKSANTKGKMGLSEEIENELTKNTFHLISAIKIATSWTVSMDDVTAFAEHWKTFRLSNQPLFPKQKSKPNHHFADHIPKLFQHWGPAQASATRGSEHFIGVFAKMPTNNKIFTSINKINIFTLIKHMN</sequence>
<evidence type="ECO:0000256" key="1">
    <source>
        <dbReference type="SAM" id="MobiDB-lite"/>
    </source>
</evidence>
<comment type="caution">
    <text evidence="2">The sequence shown here is derived from an EMBL/GenBank/DDBJ whole genome shotgun (WGS) entry which is preliminary data.</text>
</comment>
<evidence type="ECO:0000313" key="2">
    <source>
        <dbReference type="EMBL" id="MBW0496653.1"/>
    </source>
</evidence>
<evidence type="ECO:0000313" key="3">
    <source>
        <dbReference type="Proteomes" id="UP000765509"/>
    </source>
</evidence>
<dbReference type="EMBL" id="AVOT02013751">
    <property type="protein sequence ID" value="MBW0496653.1"/>
    <property type="molecule type" value="Genomic_DNA"/>
</dbReference>